<dbReference type="PANTHER" id="PTHR42791">
    <property type="entry name" value="GNAT FAMILY ACETYLTRANSFERASE"/>
    <property type="match status" value="1"/>
</dbReference>
<dbReference type="GeneID" id="85352804"/>
<name>A0AA39NIA0_ARMTA</name>
<comment type="caution">
    <text evidence="1">The sequence shown here is derived from an EMBL/GenBank/DDBJ whole genome shotgun (WGS) entry which is preliminary data.</text>
</comment>
<dbReference type="SUPFAM" id="SSF55729">
    <property type="entry name" value="Acyl-CoA N-acyltransferases (Nat)"/>
    <property type="match status" value="1"/>
</dbReference>
<evidence type="ECO:0000313" key="2">
    <source>
        <dbReference type="Proteomes" id="UP001175211"/>
    </source>
</evidence>
<evidence type="ECO:0000313" key="1">
    <source>
        <dbReference type="EMBL" id="KAK0466147.1"/>
    </source>
</evidence>
<dbReference type="EMBL" id="JAUEPS010000004">
    <property type="protein sequence ID" value="KAK0466147.1"/>
    <property type="molecule type" value="Genomic_DNA"/>
</dbReference>
<dbReference type="Proteomes" id="UP001175211">
    <property type="component" value="Unassembled WGS sequence"/>
</dbReference>
<organism evidence="1 2">
    <name type="scientific">Armillaria tabescens</name>
    <name type="common">Ringless honey mushroom</name>
    <name type="synonym">Agaricus tabescens</name>
    <dbReference type="NCBI Taxonomy" id="1929756"/>
    <lineage>
        <taxon>Eukaryota</taxon>
        <taxon>Fungi</taxon>
        <taxon>Dikarya</taxon>
        <taxon>Basidiomycota</taxon>
        <taxon>Agaricomycotina</taxon>
        <taxon>Agaricomycetes</taxon>
        <taxon>Agaricomycetidae</taxon>
        <taxon>Agaricales</taxon>
        <taxon>Marasmiineae</taxon>
        <taxon>Physalacriaceae</taxon>
        <taxon>Desarmillaria</taxon>
    </lineage>
</organism>
<protein>
    <recommendedName>
        <fullName evidence="3">N-acetyltransferase domain-containing protein</fullName>
    </recommendedName>
</protein>
<evidence type="ECO:0008006" key="3">
    <source>
        <dbReference type="Google" id="ProtNLM"/>
    </source>
</evidence>
<dbReference type="InterPro" id="IPR052523">
    <property type="entry name" value="Trichothecene_AcTrans"/>
</dbReference>
<gene>
    <name evidence="1" type="ORF">EV420DRAFT_1474940</name>
</gene>
<dbReference type="InterPro" id="IPR016181">
    <property type="entry name" value="Acyl_CoA_acyltransferase"/>
</dbReference>
<dbReference type="Gene3D" id="3.40.630.30">
    <property type="match status" value="1"/>
</dbReference>
<dbReference type="AlphaFoldDB" id="A0AA39NIA0"/>
<accession>A0AA39NIA0</accession>
<sequence length="201" mass="22965">MSSSFAVRRLTEAPESVKFNEVVECFKDAFSEDDFARTLTGGKTDVYHHLNRSVVVSGFLSGEVYVVEEATKGKVIASAVWFPPSRELYEDTEKGKAVNPFMASLCPMLGEWWRTRFLPEYNDFAANEFGEGTKKATWHLQWIGTRKSYRHRGLATMLIDVIRDKLGFYQKCGFETLSEEAHYFEGYNGKSGFPMWAMMSD</sequence>
<reference evidence="1" key="1">
    <citation type="submission" date="2023-06" db="EMBL/GenBank/DDBJ databases">
        <authorList>
            <consortium name="Lawrence Berkeley National Laboratory"/>
            <person name="Ahrendt S."/>
            <person name="Sahu N."/>
            <person name="Indic B."/>
            <person name="Wong-Bajracharya J."/>
            <person name="Merenyi Z."/>
            <person name="Ke H.-M."/>
            <person name="Monk M."/>
            <person name="Kocsube S."/>
            <person name="Drula E."/>
            <person name="Lipzen A."/>
            <person name="Balint B."/>
            <person name="Henrissat B."/>
            <person name="Andreopoulos B."/>
            <person name="Martin F.M."/>
            <person name="Harder C.B."/>
            <person name="Rigling D."/>
            <person name="Ford K.L."/>
            <person name="Foster G.D."/>
            <person name="Pangilinan J."/>
            <person name="Papanicolaou A."/>
            <person name="Barry K."/>
            <person name="LaButti K."/>
            <person name="Viragh M."/>
            <person name="Koriabine M."/>
            <person name="Yan M."/>
            <person name="Riley R."/>
            <person name="Champramary S."/>
            <person name="Plett K.L."/>
            <person name="Tsai I.J."/>
            <person name="Slot J."/>
            <person name="Sipos G."/>
            <person name="Plett J."/>
            <person name="Nagy L.G."/>
            <person name="Grigoriev I.V."/>
        </authorList>
    </citation>
    <scope>NUCLEOTIDE SEQUENCE</scope>
    <source>
        <strain evidence="1">CCBAS 213</strain>
    </source>
</reference>
<keyword evidence="2" id="KW-1185">Reference proteome</keyword>
<dbReference type="RefSeq" id="XP_060336974.1">
    <property type="nucleotide sequence ID" value="XM_060469256.1"/>
</dbReference>
<proteinExistence type="predicted"/>
<dbReference type="PANTHER" id="PTHR42791:SF1">
    <property type="entry name" value="N-ACETYLTRANSFERASE DOMAIN-CONTAINING PROTEIN"/>
    <property type="match status" value="1"/>
</dbReference>